<reference evidence="2" key="1">
    <citation type="journal article" date="2014" name="Int. J. Syst. Evol. Microbiol.">
        <title>Complete genome sequence of Corynebacterium casei LMG S-19264T (=DSM 44701T), isolated from a smear-ripened cheese.</title>
        <authorList>
            <consortium name="US DOE Joint Genome Institute (JGI-PGF)"/>
            <person name="Walter F."/>
            <person name="Albersmeier A."/>
            <person name="Kalinowski J."/>
            <person name="Ruckert C."/>
        </authorList>
    </citation>
    <scope>NUCLEOTIDE SEQUENCE</scope>
    <source>
        <strain evidence="2">JCM 30078</strain>
    </source>
</reference>
<dbReference type="EMBL" id="BMPO01000002">
    <property type="protein sequence ID" value="GGJ85215.1"/>
    <property type="molecule type" value="Genomic_DNA"/>
</dbReference>
<accession>A0A917PN64</accession>
<evidence type="ECO:0000313" key="3">
    <source>
        <dbReference type="Proteomes" id="UP000635983"/>
    </source>
</evidence>
<comment type="caution">
    <text evidence="2">The sequence shown here is derived from an EMBL/GenBank/DDBJ whole genome shotgun (WGS) entry which is preliminary data.</text>
</comment>
<keyword evidence="3" id="KW-1185">Reference proteome</keyword>
<dbReference type="Proteomes" id="UP000635983">
    <property type="component" value="Unassembled WGS sequence"/>
</dbReference>
<protein>
    <recommendedName>
        <fullName evidence="1">DUF5629 domain-containing protein</fullName>
    </recommendedName>
</protein>
<proteinExistence type="predicted"/>
<evidence type="ECO:0000313" key="2">
    <source>
        <dbReference type="EMBL" id="GGJ85215.1"/>
    </source>
</evidence>
<dbReference type="Pfam" id="PF18629">
    <property type="entry name" value="DUF5629"/>
    <property type="match status" value="1"/>
</dbReference>
<feature type="domain" description="DUF5629" evidence="1">
    <location>
        <begin position="7"/>
        <end position="100"/>
    </location>
</feature>
<dbReference type="AlphaFoldDB" id="A0A917PN64"/>
<dbReference type="RefSeq" id="WP_188981963.1">
    <property type="nucleotide sequence ID" value="NZ_BMPO01000002.1"/>
</dbReference>
<name>A0A917PN64_9PSED</name>
<dbReference type="InterPro" id="IPR041081">
    <property type="entry name" value="DUF5629"/>
</dbReference>
<gene>
    <name evidence="2" type="ORF">GCM10009304_09060</name>
</gene>
<sequence>MPTEPIYLLDQLETADMLEIDGLHAAHFSLNDELLDEADAAAEADEAFESEATVLKIEARDGRDTKRWAFSYNSVMEAEHNAADSTWLIEGHRLACFDAVGAESEDE</sequence>
<evidence type="ECO:0000259" key="1">
    <source>
        <dbReference type="Pfam" id="PF18629"/>
    </source>
</evidence>
<reference evidence="2" key="2">
    <citation type="submission" date="2020-09" db="EMBL/GenBank/DDBJ databases">
        <authorList>
            <person name="Sun Q."/>
            <person name="Ohkuma M."/>
        </authorList>
    </citation>
    <scope>NUCLEOTIDE SEQUENCE</scope>
    <source>
        <strain evidence="2">JCM 30078</strain>
    </source>
</reference>
<organism evidence="2 3">
    <name type="scientific">Pseudomonas matsuisoli</name>
    <dbReference type="NCBI Taxonomy" id="1515666"/>
    <lineage>
        <taxon>Bacteria</taxon>
        <taxon>Pseudomonadati</taxon>
        <taxon>Pseudomonadota</taxon>
        <taxon>Gammaproteobacteria</taxon>
        <taxon>Pseudomonadales</taxon>
        <taxon>Pseudomonadaceae</taxon>
        <taxon>Pseudomonas</taxon>
    </lineage>
</organism>
<dbReference type="Gene3D" id="2.30.29.190">
    <property type="match status" value="1"/>
</dbReference>